<keyword evidence="2" id="KW-0238">DNA-binding</keyword>
<dbReference type="InterPro" id="IPR036390">
    <property type="entry name" value="WH_DNA-bd_sf"/>
</dbReference>
<organism evidence="2 3">
    <name type="scientific">Natronobacterium gregoryi</name>
    <dbReference type="NCBI Taxonomy" id="44930"/>
    <lineage>
        <taxon>Archaea</taxon>
        <taxon>Methanobacteriati</taxon>
        <taxon>Methanobacteriota</taxon>
        <taxon>Stenosarchaea group</taxon>
        <taxon>Halobacteria</taxon>
        <taxon>Halobacteriales</taxon>
        <taxon>Natrialbaceae</taxon>
        <taxon>Natronobacterium</taxon>
    </lineage>
</organism>
<dbReference type="Proteomes" id="UP000182829">
    <property type="component" value="Unassembled WGS sequence"/>
</dbReference>
<dbReference type="PANTHER" id="PTHR36216">
    <property type="entry name" value="TRANSCRIPTIONAL REGULATOR, TRMB"/>
    <property type="match status" value="1"/>
</dbReference>
<dbReference type="InterPro" id="IPR036388">
    <property type="entry name" value="WH-like_DNA-bd_sf"/>
</dbReference>
<name>A0A1I3MX84_9EURY</name>
<evidence type="ECO:0000313" key="3">
    <source>
        <dbReference type="Proteomes" id="UP000182829"/>
    </source>
</evidence>
<dbReference type="GO" id="GO:0003677">
    <property type="term" value="F:DNA binding"/>
    <property type="evidence" value="ECO:0007669"/>
    <property type="project" value="UniProtKB-KW"/>
</dbReference>
<evidence type="ECO:0000259" key="1">
    <source>
        <dbReference type="Pfam" id="PF24266"/>
    </source>
</evidence>
<dbReference type="CDD" id="cd00090">
    <property type="entry name" value="HTH_ARSR"/>
    <property type="match status" value="1"/>
</dbReference>
<dbReference type="Gene3D" id="1.10.10.10">
    <property type="entry name" value="Winged helix-like DNA-binding domain superfamily/Winged helix DNA-binding domain"/>
    <property type="match status" value="2"/>
</dbReference>
<dbReference type="PANTHER" id="PTHR36216:SF1">
    <property type="entry name" value="HTH ARSR-TYPE DOMAIN-CONTAINING PROTEIN"/>
    <property type="match status" value="1"/>
</dbReference>
<evidence type="ECO:0000313" key="2">
    <source>
        <dbReference type="EMBL" id="SFJ01571.1"/>
    </source>
</evidence>
<accession>A0A1I3MX84</accession>
<dbReference type="Pfam" id="PF12840">
    <property type="entry name" value="HTH_20"/>
    <property type="match status" value="1"/>
</dbReference>
<dbReference type="SUPFAM" id="SSF46785">
    <property type="entry name" value="Winged helix' DNA-binding domain"/>
    <property type="match status" value="2"/>
</dbReference>
<proteinExistence type="predicted"/>
<reference evidence="2 3" key="1">
    <citation type="submission" date="2016-10" db="EMBL/GenBank/DDBJ databases">
        <authorList>
            <person name="de Groot N.N."/>
        </authorList>
    </citation>
    <scope>NUCLEOTIDE SEQUENCE [LARGE SCALE GENOMIC DNA]</scope>
    <source>
        <strain evidence="2 3">SP2</strain>
    </source>
</reference>
<dbReference type="InterPro" id="IPR011991">
    <property type="entry name" value="ArsR-like_HTH"/>
</dbReference>
<dbReference type="EMBL" id="FORO01000011">
    <property type="protein sequence ID" value="SFJ01571.1"/>
    <property type="molecule type" value="Genomic_DNA"/>
</dbReference>
<gene>
    <name evidence="2" type="ORF">SAMN05443661_11180</name>
</gene>
<protein>
    <submittedName>
        <fullName evidence="2">Winged helix-turn-helix DNA-binding</fullName>
    </submittedName>
</protein>
<dbReference type="InterPro" id="IPR056504">
    <property type="entry name" value="HTH_HVO_0163_N"/>
</dbReference>
<dbReference type="AlphaFoldDB" id="A0A1I3MX84"/>
<feature type="domain" description="HVO-0163 N-terminal HTH" evidence="1">
    <location>
        <begin position="4"/>
        <end position="73"/>
    </location>
</feature>
<dbReference type="Pfam" id="PF24266">
    <property type="entry name" value="HTH_HVO_0163_N"/>
    <property type="match status" value="1"/>
</dbReference>
<sequence>MPMNDTRRRIHSCVVENAGVHFNELVRRTDGSPGQVQHHLQRLLDREKLVSEKLYGKVHYYPPEYDEWERKALALLQRDVSCEIITRLLKDDSPTPSEIADSVDIARSSLEYHLERLIDCDVVEKEYGPGNRVLLGLSHPEQTEILLVEVTPQCSCDVYC</sequence>